<organism evidence="2 3">
    <name type="scientific">Leptidea sinapis</name>
    <dbReference type="NCBI Taxonomy" id="189913"/>
    <lineage>
        <taxon>Eukaryota</taxon>
        <taxon>Metazoa</taxon>
        <taxon>Ecdysozoa</taxon>
        <taxon>Arthropoda</taxon>
        <taxon>Hexapoda</taxon>
        <taxon>Insecta</taxon>
        <taxon>Pterygota</taxon>
        <taxon>Neoptera</taxon>
        <taxon>Endopterygota</taxon>
        <taxon>Lepidoptera</taxon>
        <taxon>Glossata</taxon>
        <taxon>Ditrysia</taxon>
        <taxon>Papilionoidea</taxon>
        <taxon>Pieridae</taxon>
        <taxon>Dismorphiinae</taxon>
        <taxon>Leptidea</taxon>
    </lineage>
</organism>
<protein>
    <submittedName>
        <fullName evidence="2">Uncharacterized protein</fullName>
    </submittedName>
</protein>
<gene>
    <name evidence="2" type="ORF">LSINAPIS_LOCUS8739</name>
</gene>
<evidence type="ECO:0000256" key="1">
    <source>
        <dbReference type="SAM" id="Coils"/>
    </source>
</evidence>
<evidence type="ECO:0000313" key="2">
    <source>
        <dbReference type="EMBL" id="VVC97478.1"/>
    </source>
</evidence>
<feature type="coiled-coil region" evidence="1">
    <location>
        <begin position="129"/>
        <end position="184"/>
    </location>
</feature>
<sequence length="223" mass="26162">MSITSDTMGDNRLSNNDTVNSVITFDNLTILKEFSNIADLVRDEDFLKTVPKSKVNRIKWVPMFKILKQDILNEMVQEISTMWEYHDMPKQLDILENQREKFAVKNPYNKSLWRPLSTNINNSLKSAEVAILRKQKIVLESLAKEYEERVTKHKKTLAAKRSFLKCLQMDIQKYQKKNEQLLSNICAIIDNHKNFSRSKNIFDENDIDNHVWSDIELQNKGVI</sequence>
<keyword evidence="3" id="KW-1185">Reference proteome</keyword>
<accession>A0A5E4QK36</accession>
<keyword evidence="1" id="KW-0175">Coiled coil</keyword>
<name>A0A5E4QK36_9NEOP</name>
<evidence type="ECO:0000313" key="3">
    <source>
        <dbReference type="Proteomes" id="UP000324832"/>
    </source>
</evidence>
<proteinExistence type="predicted"/>
<dbReference type="AlphaFoldDB" id="A0A5E4QK36"/>
<dbReference type="EMBL" id="FZQP02003200">
    <property type="protein sequence ID" value="VVC97478.1"/>
    <property type="molecule type" value="Genomic_DNA"/>
</dbReference>
<dbReference type="Proteomes" id="UP000324832">
    <property type="component" value="Unassembled WGS sequence"/>
</dbReference>
<reference evidence="2 3" key="1">
    <citation type="submission" date="2017-07" db="EMBL/GenBank/DDBJ databases">
        <authorList>
            <person name="Talla V."/>
            <person name="Backstrom N."/>
        </authorList>
    </citation>
    <scope>NUCLEOTIDE SEQUENCE [LARGE SCALE GENOMIC DNA]</scope>
</reference>